<reference evidence="1" key="1">
    <citation type="submission" date="2020-11" db="EMBL/GenBank/DDBJ databases">
        <authorList>
            <consortium name="DOE Joint Genome Institute"/>
            <person name="Ahrendt S."/>
            <person name="Riley R."/>
            <person name="Andreopoulos W."/>
            <person name="LaButti K."/>
            <person name="Pangilinan J."/>
            <person name="Ruiz-duenas F.J."/>
            <person name="Barrasa J.M."/>
            <person name="Sanchez-Garcia M."/>
            <person name="Camarero S."/>
            <person name="Miyauchi S."/>
            <person name="Serrano A."/>
            <person name="Linde D."/>
            <person name="Babiker R."/>
            <person name="Drula E."/>
            <person name="Ayuso-Fernandez I."/>
            <person name="Pacheco R."/>
            <person name="Padilla G."/>
            <person name="Ferreira P."/>
            <person name="Barriuso J."/>
            <person name="Kellner H."/>
            <person name="Castanera R."/>
            <person name="Alfaro M."/>
            <person name="Ramirez L."/>
            <person name="Pisabarro A.G."/>
            <person name="Kuo A."/>
            <person name="Tritt A."/>
            <person name="Lipzen A."/>
            <person name="He G."/>
            <person name="Yan M."/>
            <person name="Ng V."/>
            <person name="Cullen D."/>
            <person name="Martin F."/>
            <person name="Rosso M.-N."/>
            <person name="Henrissat B."/>
            <person name="Hibbett D."/>
            <person name="Martinez A.T."/>
            <person name="Grigoriev I.V."/>
        </authorList>
    </citation>
    <scope>NUCLEOTIDE SEQUENCE</scope>
    <source>
        <strain evidence="1">AH 44721</strain>
    </source>
</reference>
<organism evidence="1 2">
    <name type="scientific">Gymnopilus junonius</name>
    <name type="common">Spectacular rustgill mushroom</name>
    <name type="synonym">Gymnopilus spectabilis subsp. junonius</name>
    <dbReference type="NCBI Taxonomy" id="109634"/>
    <lineage>
        <taxon>Eukaryota</taxon>
        <taxon>Fungi</taxon>
        <taxon>Dikarya</taxon>
        <taxon>Basidiomycota</taxon>
        <taxon>Agaricomycotina</taxon>
        <taxon>Agaricomycetes</taxon>
        <taxon>Agaricomycetidae</taxon>
        <taxon>Agaricales</taxon>
        <taxon>Agaricineae</taxon>
        <taxon>Hymenogastraceae</taxon>
        <taxon>Gymnopilus</taxon>
    </lineage>
</organism>
<proteinExistence type="predicted"/>
<dbReference type="AlphaFoldDB" id="A0A9P5TSI2"/>
<dbReference type="Proteomes" id="UP000724874">
    <property type="component" value="Unassembled WGS sequence"/>
</dbReference>
<gene>
    <name evidence="1" type="ORF">CPB84DRAFT_238879</name>
</gene>
<evidence type="ECO:0000313" key="2">
    <source>
        <dbReference type="Proteomes" id="UP000724874"/>
    </source>
</evidence>
<name>A0A9P5TSI2_GYMJU</name>
<evidence type="ECO:0000313" key="1">
    <source>
        <dbReference type="EMBL" id="KAF8907834.1"/>
    </source>
</evidence>
<dbReference type="EMBL" id="JADNYJ010000013">
    <property type="protein sequence ID" value="KAF8907834.1"/>
    <property type="molecule type" value="Genomic_DNA"/>
</dbReference>
<protein>
    <submittedName>
        <fullName evidence="1">Uncharacterized protein</fullName>
    </submittedName>
</protein>
<accession>A0A9P5TSI2</accession>
<sequence length="194" mass="22125">MSVSSSCEQSNILDLFLANIQLPALESLSFDLRRDGHSLSSTDLESFLSRSSCHLRELKITSRSENDNLFSVLQKTSHIKSLQLDTYQQSADKVNAFIQLLTKTSLTTNNDPERQALLQSLSMHISILDAKQFGWDIVPNIFGPPSKTGPKQRRPLRRLCLCLDRPNRDQLFTRLSPLFFHDSWSWRMTGLVCI</sequence>
<keyword evidence="2" id="KW-1185">Reference proteome</keyword>
<comment type="caution">
    <text evidence="1">The sequence shown here is derived from an EMBL/GenBank/DDBJ whole genome shotgun (WGS) entry which is preliminary data.</text>
</comment>